<name>A6IJJ7_RAT</name>
<proteinExistence type="predicted"/>
<dbReference type="PANTHER" id="PTHR23127:SF0">
    <property type="entry name" value="H_ACA RIBONUCLEOPROTEIN COMPLEX SUBUNIT DKC1"/>
    <property type="match status" value="1"/>
</dbReference>
<dbReference type="InterPro" id="IPR036974">
    <property type="entry name" value="PUA_sf"/>
</dbReference>
<reference evidence="2" key="1">
    <citation type="submission" date="2005-09" db="EMBL/GenBank/DDBJ databases">
        <authorList>
            <person name="Mural R.J."/>
            <person name="Li P.W."/>
            <person name="Adams M.D."/>
            <person name="Amanatides P.G."/>
            <person name="Baden-Tillson H."/>
            <person name="Barnstead M."/>
            <person name="Chin S.H."/>
            <person name="Dew I."/>
            <person name="Evans C.A."/>
            <person name="Ferriera S."/>
            <person name="Flanigan M."/>
            <person name="Fosler C."/>
            <person name="Glodek A."/>
            <person name="Gu Z."/>
            <person name="Holt R.A."/>
            <person name="Jennings D."/>
            <person name="Kraft C.L."/>
            <person name="Lu F."/>
            <person name="Nguyen T."/>
            <person name="Nusskern D.R."/>
            <person name="Pfannkoch C.M."/>
            <person name="Sitter C."/>
            <person name="Sutton G.G."/>
            <person name="Venter J.C."/>
            <person name="Wang Z."/>
            <person name="Woodage T."/>
            <person name="Zheng X.H."/>
            <person name="Zhong F."/>
        </authorList>
    </citation>
    <scope>NUCLEOTIDE SEQUENCE [LARGE SCALE GENOMIC DNA]</scope>
    <source>
        <strain>BN</strain>
        <strain evidence="2">Sprague-Dawley</strain>
    </source>
</reference>
<evidence type="ECO:0000313" key="2">
    <source>
        <dbReference type="Proteomes" id="UP000234681"/>
    </source>
</evidence>
<dbReference type="Proteomes" id="UP000234681">
    <property type="component" value="Chromosome 14"/>
</dbReference>
<organism evidence="1 2">
    <name type="scientific">Rattus norvegicus</name>
    <name type="common">Rat</name>
    <dbReference type="NCBI Taxonomy" id="10116"/>
    <lineage>
        <taxon>Eukaryota</taxon>
        <taxon>Metazoa</taxon>
        <taxon>Chordata</taxon>
        <taxon>Craniata</taxon>
        <taxon>Vertebrata</taxon>
        <taxon>Euteleostomi</taxon>
        <taxon>Mammalia</taxon>
        <taxon>Eutheria</taxon>
        <taxon>Euarchontoglires</taxon>
        <taxon>Glires</taxon>
        <taxon>Rodentia</taxon>
        <taxon>Myomorpha</taxon>
        <taxon>Muroidea</taxon>
        <taxon>Muridae</taxon>
        <taxon>Murinae</taxon>
        <taxon>Rattus</taxon>
    </lineage>
</organism>
<protein>
    <submittedName>
        <fullName evidence="1">RCG36123</fullName>
    </submittedName>
</protein>
<dbReference type="AlphaFoldDB" id="A6IJJ7"/>
<dbReference type="GO" id="GO:0003723">
    <property type="term" value="F:RNA binding"/>
    <property type="evidence" value="ECO:0007669"/>
    <property type="project" value="InterPro"/>
</dbReference>
<dbReference type="PANTHER" id="PTHR23127">
    <property type="entry name" value="CENTROMERE/MICROTUBULE BINDING PROTEIN CBF5"/>
    <property type="match status" value="1"/>
</dbReference>
<dbReference type="GO" id="GO:0006396">
    <property type="term" value="P:RNA processing"/>
    <property type="evidence" value="ECO:0007669"/>
    <property type="project" value="InterPro"/>
</dbReference>
<dbReference type="EMBL" id="CH473963">
    <property type="protein sequence ID" value="EDL99911.1"/>
    <property type="molecule type" value="Genomic_DNA"/>
</dbReference>
<sequence length="69" mass="7945">MTIVSMTTVIISLCDPSIVPKKKRVIMERPTYPPKWGLGPRVSQKMMRIKQDLLKRHGKPTDNNPATWK</sequence>
<evidence type="ECO:0000313" key="1">
    <source>
        <dbReference type="EMBL" id="EDL99911.1"/>
    </source>
</evidence>
<dbReference type="Gene3D" id="2.30.130.10">
    <property type="entry name" value="PUA domain"/>
    <property type="match status" value="1"/>
</dbReference>
<gene>
    <name evidence="1" type="ORF">rCG_36123</name>
</gene>
<dbReference type="InterPro" id="IPR004802">
    <property type="entry name" value="tRNA_PsdUridine_synth_B_fam"/>
</dbReference>
<accession>A6IJJ7</accession>